<comment type="caution">
    <text evidence="2">The sequence shown here is derived from an EMBL/GenBank/DDBJ whole genome shotgun (WGS) entry which is preliminary data.</text>
</comment>
<feature type="domain" description="KilA-N" evidence="1">
    <location>
        <begin position="1"/>
        <end position="135"/>
    </location>
</feature>
<dbReference type="InterPro" id="IPR017880">
    <property type="entry name" value="KilA_N"/>
</dbReference>
<reference evidence="2 3" key="1">
    <citation type="submission" date="2019-05" db="EMBL/GenBank/DDBJ databases">
        <title>The metagenome of a microbial culture collection derived from dairy environment covers the genomic content of the human microbiome.</title>
        <authorList>
            <person name="Roder T."/>
            <person name="Wuthrich D."/>
            <person name="Sattari Z."/>
            <person name="Von Ah U."/>
            <person name="Bar C."/>
            <person name="Ronchi F."/>
            <person name="Macpherson A.J."/>
            <person name="Ganal-Vonarburg S.C."/>
            <person name="Bruggmann R."/>
            <person name="Vergeres G."/>
        </authorList>
    </citation>
    <scope>NUCLEOTIDE SEQUENCE [LARGE SCALE GENOMIC DNA]</scope>
    <source>
        <strain evidence="2 3">FAM 20833</strain>
    </source>
</reference>
<dbReference type="PROSITE" id="PS51301">
    <property type="entry name" value="KILA_N"/>
    <property type="match status" value="1"/>
</dbReference>
<dbReference type="SMART" id="SM01252">
    <property type="entry name" value="KilA-N"/>
    <property type="match status" value="1"/>
</dbReference>
<dbReference type="Proteomes" id="UP000307747">
    <property type="component" value="Unassembled WGS sequence"/>
</dbReference>
<evidence type="ECO:0000313" key="3">
    <source>
        <dbReference type="Proteomes" id="UP000307747"/>
    </source>
</evidence>
<dbReference type="InterPro" id="IPR018004">
    <property type="entry name" value="KilA/APSES_HTH"/>
</dbReference>
<proteinExistence type="predicted"/>
<dbReference type="EMBL" id="VBTJ01000002">
    <property type="protein sequence ID" value="TLP90048.1"/>
    <property type="molecule type" value="Genomic_DNA"/>
</dbReference>
<dbReference type="Pfam" id="PF04383">
    <property type="entry name" value="KilA-N"/>
    <property type="match status" value="1"/>
</dbReference>
<evidence type="ECO:0000259" key="1">
    <source>
        <dbReference type="PROSITE" id="PS51301"/>
    </source>
</evidence>
<organism evidence="2 3">
    <name type="scientific">Staphylococcus xylosus</name>
    <dbReference type="NCBI Taxonomy" id="1288"/>
    <lineage>
        <taxon>Bacteria</taxon>
        <taxon>Bacillati</taxon>
        <taxon>Bacillota</taxon>
        <taxon>Bacilli</taxon>
        <taxon>Bacillales</taxon>
        <taxon>Staphylococcaceae</taxon>
        <taxon>Staphylococcus</taxon>
    </lineage>
</organism>
<sequence>MDKINAIGQQITLFKNENDDYISLTDIAKYKSEDPNDVIKNWLRSKDTIEFLGVWENINNPNFKPVEFDGFRNQAGRNAFTMSPTKWINTTNAIGLITKSGRYGGTFAQKDIAFEFASWISAEFKLYIIQDYQRLKEREGDPEKLNWDLKRLLSKTNYSIHTDAIKDNLINSKLSQQQIGYTYANEADVLNVAIFGLSAKQWKENNPDKKGNQRDYATIEELIVISNLESRNAELIEKGIEQSSRLKILNELARKQMRSLLNSRTLNNSRNQKFLE</sequence>
<protein>
    <submittedName>
        <fullName evidence="2">KilA-N domain-containing protein</fullName>
    </submittedName>
</protein>
<gene>
    <name evidence="2" type="ORF">FEZ53_11425</name>
</gene>
<accession>A0A5R9B2F2</accession>
<evidence type="ECO:0000313" key="2">
    <source>
        <dbReference type="EMBL" id="TLP90048.1"/>
    </source>
</evidence>
<dbReference type="AlphaFoldDB" id="A0A5R9B2F2"/>
<dbReference type="RefSeq" id="WP_138406200.1">
    <property type="nucleotide sequence ID" value="NZ_JALKRW010000002.1"/>
</dbReference>
<dbReference type="OrthoDB" id="9812611at2"/>
<name>A0A5R9B2F2_STAXY</name>